<dbReference type="Proteomes" id="UP001305414">
    <property type="component" value="Unassembled WGS sequence"/>
</dbReference>
<proteinExistence type="predicted"/>
<dbReference type="AlphaFoldDB" id="A0AAN7UTP0"/>
<evidence type="ECO:0000313" key="1">
    <source>
        <dbReference type="EMBL" id="KAK5632838.1"/>
    </source>
</evidence>
<organism evidence="1 2">
    <name type="scientific">Xylaria bambusicola</name>
    <dbReference type="NCBI Taxonomy" id="326684"/>
    <lineage>
        <taxon>Eukaryota</taxon>
        <taxon>Fungi</taxon>
        <taxon>Dikarya</taxon>
        <taxon>Ascomycota</taxon>
        <taxon>Pezizomycotina</taxon>
        <taxon>Sordariomycetes</taxon>
        <taxon>Xylariomycetidae</taxon>
        <taxon>Xylariales</taxon>
        <taxon>Xylariaceae</taxon>
        <taxon>Xylaria</taxon>
    </lineage>
</organism>
<reference evidence="1 2" key="1">
    <citation type="submission" date="2023-10" db="EMBL/GenBank/DDBJ databases">
        <title>Draft genome sequence of Xylaria bambusicola isolate GMP-LS, the root and basal stem rot pathogen of sugarcane in Indonesia.</title>
        <authorList>
            <person name="Selvaraj P."/>
            <person name="Muralishankar V."/>
            <person name="Muruganantham S."/>
            <person name="Sp S."/>
            <person name="Haryani S."/>
            <person name="Lau K.J.X."/>
            <person name="Naqvi N.I."/>
        </authorList>
    </citation>
    <scope>NUCLEOTIDE SEQUENCE [LARGE SCALE GENOMIC DNA]</scope>
    <source>
        <strain evidence="1">GMP-LS</strain>
    </source>
</reference>
<keyword evidence="2" id="KW-1185">Reference proteome</keyword>
<dbReference type="EMBL" id="JAWHQM010000027">
    <property type="protein sequence ID" value="KAK5632838.1"/>
    <property type="molecule type" value="Genomic_DNA"/>
</dbReference>
<comment type="caution">
    <text evidence="1">The sequence shown here is derived from an EMBL/GenBank/DDBJ whole genome shotgun (WGS) entry which is preliminary data.</text>
</comment>
<sequence length="97" mass="10945">MVKKGTANPDQRPFRKLFLPLLNCRERSVVHDDLVETGLYQTPRDVLELFARLHEEVVPRGDLHRDPSPRVARPDVQTGIPATAVDGEEVEVCVETC</sequence>
<accession>A0AAN7UTP0</accession>
<evidence type="ECO:0000313" key="2">
    <source>
        <dbReference type="Proteomes" id="UP001305414"/>
    </source>
</evidence>
<protein>
    <submittedName>
        <fullName evidence="1">Uncharacterized protein</fullName>
    </submittedName>
</protein>
<gene>
    <name evidence="1" type="ORF">RRF57_008551</name>
</gene>
<name>A0AAN7UTP0_9PEZI</name>